<keyword evidence="8 11" id="KW-1133">Transmembrane helix</keyword>
<dbReference type="Pfam" id="PF14510">
    <property type="entry name" value="ABC_trans_N"/>
    <property type="match status" value="1"/>
</dbReference>
<dbReference type="InterPro" id="IPR034003">
    <property type="entry name" value="ABCG_PDR_2"/>
</dbReference>
<dbReference type="CDD" id="cd03232">
    <property type="entry name" value="ABCG_PDR_domain2"/>
    <property type="match status" value="1"/>
</dbReference>
<dbReference type="Gramene" id="Mp1g24380.1">
    <property type="protein sequence ID" value="Mp1g24380.1.cds"/>
    <property type="gene ID" value="Mp1g24380"/>
</dbReference>
<dbReference type="InterPro" id="IPR003593">
    <property type="entry name" value="AAA+_ATPase"/>
</dbReference>
<dbReference type="InterPro" id="IPR003439">
    <property type="entry name" value="ABC_transporter-like_ATP-bd"/>
</dbReference>
<dbReference type="SMART" id="SM00382">
    <property type="entry name" value="AAA"/>
    <property type="match status" value="2"/>
</dbReference>
<evidence type="ECO:0000256" key="5">
    <source>
        <dbReference type="ARBA" id="ARBA00022737"/>
    </source>
</evidence>
<dbReference type="Proteomes" id="UP000244005">
    <property type="component" value="Unassembled WGS sequence"/>
</dbReference>
<dbReference type="OrthoDB" id="66620at2759"/>
<comment type="subcellular location">
    <subcellularLocation>
        <location evidence="1">Membrane</location>
        <topology evidence="1">Multi-pass membrane protein</topology>
    </subcellularLocation>
</comment>
<keyword evidence="6" id="KW-0547">Nucleotide-binding</keyword>
<evidence type="ECO:0000256" key="9">
    <source>
        <dbReference type="ARBA" id="ARBA00023136"/>
    </source>
</evidence>
<dbReference type="Gene3D" id="3.40.50.300">
    <property type="entry name" value="P-loop containing nucleotide triphosphate hydrolases"/>
    <property type="match status" value="2"/>
</dbReference>
<feature type="transmembrane region" description="Helical" evidence="11">
    <location>
        <begin position="497"/>
        <end position="516"/>
    </location>
</feature>
<feature type="transmembrane region" description="Helical" evidence="11">
    <location>
        <begin position="1371"/>
        <end position="1394"/>
    </location>
</feature>
<dbReference type="PANTHER" id="PTHR19241">
    <property type="entry name" value="ATP-BINDING CASSETTE TRANSPORTER"/>
    <property type="match status" value="1"/>
</dbReference>
<dbReference type="GO" id="GO:0140359">
    <property type="term" value="F:ABC-type transporter activity"/>
    <property type="evidence" value="ECO:0007669"/>
    <property type="project" value="InterPro"/>
</dbReference>
<feature type="transmembrane region" description="Helical" evidence="11">
    <location>
        <begin position="638"/>
        <end position="660"/>
    </location>
</feature>
<evidence type="ECO:0000256" key="7">
    <source>
        <dbReference type="ARBA" id="ARBA00022840"/>
    </source>
</evidence>
<gene>
    <name evidence="13" type="ORF">MARPO_0061s0083</name>
</gene>
<feature type="region of interest" description="Disordered" evidence="10">
    <location>
        <begin position="1"/>
        <end position="32"/>
    </location>
</feature>
<feature type="transmembrane region" description="Helical" evidence="11">
    <location>
        <begin position="1318"/>
        <end position="1338"/>
    </location>
</feature>
<dbReference type="InterPro" id="IPR029481">
    <property type="entry name" value="ABC_trans_N"/>
</dbReference>
<proteinExistence type="inferred from homology"/>
<evidence type="ECO:0000256" key="3">
    <source>
        <dbReference type="ARBA" id="ARBA00022448"/>
    </source>
</evidence>
<keyword evidence="7" id="KW-0067">ATP-binding</keyword>
<dbReference type="InterPro" id="IPR013581">
    <property type="entry name" value="PDR_assoc"/>
</dbReference>
<evidence type="ECO:0000256" key="8">
    <source>
        <dbReference type="ARBA" id="ARBA00022989"/>
    </source>
</evidence>
<dbReference type="PROSITE" id="PS50893">
    <property type="entry name" value="ABC_TRANSPORTER_2"/>
    <property type="match status" value="2"/>
</dbReference>
<comment type="similarity">
    <text evidence="2">Belongs to the ABC transporter superfamily. ABCG family. PDR (TC 3.A.1.205) subfamily.</text>
</comment>
<dbReference type="GO" id="GO:0005886">
    <property type="term" value="C:plasma membrane"/>
    <property type="evidence" value="ECO:0007669"/>
    <property type="project" value="UniProtKB-ARBA"/>
</dbReference>
<evidence type="ECO:0000256" key="6">
    <source>
        <dbReference type="ARBA" id="ARBA00022741"/>
    </source>
</evidence>
<sequence>MATGTPSSDSRGVGLGAGAGHGRDGSDGEDEEAVWEEVVVNGSRNGSVEEMAQDVLRTIFKVKSPEEDNALFLSRLRSRLDKAGVRLPTVEVRYENYSVKGYTHMGKRALPTLRNAAVNAMESCLACLRIPGTRRTKFHILSEVSGIIKPGRMTLVLGPPGSGKTTFLLSLSGQLDPTLKASGKITYNGHELHEFEPRKTAAYISQEDLHVGELTVRETLLYSAKCQGVGPFSEMLAELLQKEQQMNIRPDPEVDMYMKARATPGLASHVLTEYALKILGLDSCADTLVGDYMRRGISGGQKKRVTTGEMMVGPAKTFFMDEISTGLDSSTTRQIVACLRNICHSLESTIVMSLLQPSPETFALFDDVILLSEGQVLFHGDRADVLEFFEDCGFKCPERKATADFLQEVTSPKDQEQYWSNKQQPYQYVTVSQFREAFRTKFHEGIRLMKELETPMDKTASHKSALSTNSHPLSRSDIWRINFAKEWLLMRRNAKVYVARFVKVSIIATLASTLYFHSEMARNDMEDAHLYASAIFYGIFTMLINGYSESVLTIFRLPVFFKHRDLLFLPAWAYTVPKAILNTSVSMVEATLWTVITYHISGFASGEERFFQQLFLYFWIHMMASALFPLVAGVCRTMVLSATAGTCTLLVFFVCGGFLIPRTSLKPWCIWAYWLSPMSFAQNGVSAIEFLAPEWNKTTANSLDNLGVQHMKASGLYPETYWYWIAVGMMIGYTFLFQFLFTMALSYLKPFSNPQAMLSEDDFNGSDIARGGKLKGGRSGPGSSLKKLSLSRSFSSNSRYGLISTNHVEGEEAANSALEMYKRTLARVCSEASMHKQVSVRAKQGMILPFRPLSISFKNISYFVDTPPEMKRQGATKARLQLLDNVSGSFRPGVLTALVGVSGAGKTTLMDVLAGRKTGGYIEGDIYIAGFPKVQSTFARISGYCEQNDIHSPQVTIYESLTYSAWLRLPRHVKRKVKKQFVQEIMDLVELSNLSNALVGLPGISGLSYEQRKRLTIAVELMANPSIIFMDEPTSGLDSRAAAIVMRTVRNTVDTGRTVVCTIHQPSVDVFESFDELLFLKTGGQVIYAGSLGKRSENLVRYFESIDGVPMIREDYNPASWMLDVTSTSSEIRLGVDFADLYKKSALFQRNLETVNEARKLSPNATDLRFPTRYSRSYLSQTCSILWKFNLTYWRMPAYNNSRFVFTAASALIFGIAFWGLGRESESEKSVYSVIGAMYGSTFFLGIINASTVQSIVSTERTVYYRERAAGMYSSIPYGLSQILIEIPYCFLQSVIYCSITYSMIGLEWTISKFFSYLFFYFSAYLNFTLYGMLAVGITPNEQLAFIVSTFLYGFFNLFAGFLIPKPRIPWWWAWAYWTCPIAYTIYGLVVSQFGDDHQIMTMSDGTEIEVFNYIHSIWGFDRNFFPIAVGAVAAFGTAFAFLFIVSIKVLNFQSR</sequence>
<dbReference type="SUPFAM" id="SSF52540">
    <property type="entry name" value="P-loop containing nucleoside triphosphate hydrolases"/>
    <property type="match status" value="2"/>
</dbReference>
<dbReference type="InterPro" id="IPR027417">
    <property type="entry name" value="P-loop_NTPase"/>
</dbReference>
<dbReference type="InterPro" id="IPR013525">
    <property type="entry name" value="ABC2_TM"/>
</dbReference>
<dbReference type="GO" id="GO:0016887">
    <property type="term" value="F:ATP hydrolysis activity"/>
    <property type="evidence" value="ECO:0007669"/>
    <property type="project" value="InterPro"/>
</dbReference>
<name>A0A2R6WSJ4_MARPO</name>
<feature type="transmembrane region" description="Helical" evidence="11">
    <location>
        <begin position="1291"/>
        <end position="1311"/>
    </location>
</feature>
<dbReference type="GO" id="GO:0005524">
    <property type="term" value="F:ATP binding"/>
    <property type="evidence" value="ECO:0007669"/>
    <property type="project" value="UniProtKB-KW"/>
</dbReference>
<feature type="transmembrane region" description="Helical" evidence="11">
    <location>
        <begin position="528"/>
        <end position="547"/>
    </location>
</feature>
<dbReference type="Pfam" id="PF00005">
    <property type="entry name" value="ABC_tran"/>
    <property type="match status" value="2"/>
</dbReference>
<feature type="domain" description="ABC transporter" evidence="12">
    <location>
        <begin position="113"/>
        <end position="398"/>
    </location>
</feature>
<dbReference type="InterPro" id="IPR043926">
    <property type="entry name" value="ABCG_dom"/>
</dbReference>
<feature type="transmembrane region" description="Helical" evidence="11">
    <location>
        <begin position="614"/>
        <end position="632"/>
    </location>
</feature>
<feature type="transmembrane region" description="Helical" evidence="11">
    <location>
        <begin position="1234"/>
        <end position="1257"/>
    </location>
</feature>
<keyword evidence="9 11" id="KW-0472">Membrane</keyword>
<evidence type="ECO:0000259" key="12">
    <source>
        <dbReference type="PROSITE" id="PS50893"/>
    </source>
</evidence>
<feature type="transmembrane region" description="Helical" evidence="11">
    <location>
        <begin position="1344"/>
        <end position="1364"/>
    </location>
</feature>
<dbReference type="EMBL" id="KZ772733">
    <property type="protein sequence ID" value="PTQ36828.1"/>
    <property type="molecule type" value="Genomic_DNA"/>
</dbReference>
<keyword evidence="5" id="KW-0677">Repeat</keyword>
<protein>
    <recommendedName>
        <fullName evidence="12">ABC transporter domain-containing protein</fullName>
    </recommendedName>
</protein>
<evidence type="ECO:0000256" key="4">
    <source>
        <dbReference type="ARBA" id="ARBA00022692"/>
    </source>
</evidence>
<organism evidence="13 14">
    <name type="scientific">Marchantia polymorpha</name>
    <name type="common">Common liverwort</name>
    <name type="synonym">Marchantia aquatica</name>
    <dbReference type="NCBI Taxonomy" id="3197"/>
    <lineage>
        <taxon>Eukaryota</taxon>
        <taxon>Viridiplantae</taxon>
        <taxon>Streptophyta</taxon>
        <taxon>Embryophyta</taxon>
        <taxon>Marchantiophyta</taxon>
        <taxon>Marchantiopsida</taxon>
        <taxon>Marchantiidae</taxon>
        <taxon>Marchantiales</taxon>
        <taxon>Marchantiaceae</taxon>
        <taxon>Marchantia</taxon>
    </lineage>
</organism>
<evidence type="ECO:0000256" key="11">
    <source>
        <dbReference type="SAM" id="Phobius"/>
    </source>
</evidence>
<feature type="domain" description="ABC transporter" evidence="12">
    <location>
        <begin position="855"/>
        <end position="1108"/>
    </location>
</feature>
<keyword evidence="4 11" id="KW-0812">Transmembrane</keyword>
<dbReference type="FunFam" id="3.40.50.300:FF:000059">
    <property type="entry name" value="ABC transporter G family member 40"/>
    <property type="match status" value="1"/>
</dbReference>
<keyword evidence="3" id="KW-0813">Transport</keyword>
<evidence type="ECO:0000256" key="1">
    <source>
        <dbReference type="ARBA" id="ARBA00004141"/>
    </source>
</evidence>
<keyword evidence="14" id="KW-1185">Reference proteome</keyword>
<feature type="transmembrane region" description="Helical" evidence="11">
    <location>
        <begin position="1425"/>
        <end position="1446"/>
    </location>
</feature>
<feature type="transmembrane region" description="Helical" evidence="11">
    <location>
        <begin position="1204"/>
        <end position="1222"/>
    </location>
</feature>
<feature type="transmembrane region" description="Helical" evidence="11">
    <location>
        <begin position="721"/>
        <end position="748"/>
    </location>
</feature>
<evidence type="ECO:0000313" key="13">
    <source>
        <dbReference type="EMBL" id="PTQ36828.1"/>
    </source>
</evidence>
<dbReference type="Pfam" id="PF19055">
    <property type="entry name" value="ABC2_membrane_7"/>
    <property type="match status" value="1"/>
</dbReference>
<reference evidence="14" key="1">
    <citation type="journal article" date="2017" name="Cell">
        <title>Insights into land plant evolution garnered from the Marchantia polymorpha genome.</title>
        <authorList>
            <person name="Bowman J.L."/>
            <person name="Kohchi T."/>
            <person name="Yamato K.T."/>
            <person name="Jenkins J."/>
            <person name="Shu S."/>
            <person name="Ishizaki K."/>
            <person name="Yamaoka S."/>
            <person name="Nishihama R."/>
            <person name="Nakamura Y."/>
            <person name="Berger F."/>
            <person name="Adam C."/>
            <person name="Aki S.S."/>
            <person name="Althoff F."/>
            <person name="Araki T."/>
            <person name="Arteaga-Vazquez M.A."/>
            <person name="Balasubrmanian S."/>
            <person name="Barry K."/>
            <person name="Bauer D."/>
            <person name="Boehm C.R."/>
            <person name="Briginshaw L."/>
            <person name="Caballero-Perez J."/>
            <person name="Catarino B."/>
            <person name="Chen F."/>
            <person name="Chiyoda S."/>
            <person name="Chovatia M."/>
            <person name="Davies K.M."/>
            <person name="Delmans M."/>
            <person name="Demura T."/>
            <person name="Dierschke T."/>
            <person name="Dolan L."/>
            <person name="Dorantes-Acosta A.E."/>
            <person name="Eklund D.M."/>
            <person name="Florent S.N."/>
            <person name="Flores-Sandoval E."/>
            <person name="Fujiyama A."/>
            <person name="Fukuzawa H."/>
            <person name="Galik B."/>
            <person name="Grimanelli D."/>
            <person name="Grimwood J."/>
            <person name="Grossniklaus U."/>
            <person name="Hamada T."/>
            <person name="Haseloff J."/>
            <person name="Hetherington A.J."/>
            <person name="Higo A."/>
            <person name="Hirakawa Y."/>
            <person name="Hundley H.N."/>
            <person name="Ikeda Y."/>
            <person name="Inoue K."/>
            <person name="Inoue S.I."/>
            <person name="Ishida S."/>
            <person name="Jia Q."/>
            <person name="Kakita M."/>
            <person name="Kanazawa T."/>
            <person name="Kawai Y."/>
            <person name="Kawashima T."/>
            <person name="Kennedy M."/>
            <person name="Kinose K."/>
            <person name="Kinoshita T."/>
            <person name="Kohara Y."/>
            <person name="Koide E."/>
            <person name="Komatsu K."/>
            <person name="Kopischke S."/>
            <person name="Kubo M."/>
            <person name="Kyozuka J."/>
            <person name="Lagercrantz U."/>
            <person name="Lin S.S."/>
            <person name="Lindquist E."/>
            <person name="Lipzen A.M."/>
            <person name="Lu C.W."/>
            <person name="De Luna E."/>
            <person name="Martienssen R.A."/>
            <person name="Minamino N."/>
            <person name="Mizutani M."/>
            <person name="Mizutani M."/>
            <person name="Mochizuki N."/>
            <person name="Monte I."/>
            <person name="Mosher R."/>
            <person name="Nagasaki H."/>
            <person name="Nakagami H."/>
            <person name="Naramoto S."/>
            <person name="Nishitani K."/>
            <person name="Ohtani M."/>
            <person name="Okamoto T."/>
            <person name="Okumura M."/>
            <person name="Phillips J."/>
            <person name="Pollak B."/>
            <person name="Reinders A."/>
            <person name="Rovekamp M."/>
            <person name="Sano R."/>
            <person name="Sawa S."/>
            <person name="Schmid M.W."/>
            <person name="Shirakawa M."/>
            <person name="Solano R."/>
            <person name="Spunde A."/>
            <person name="Suetsugu N."/>
            <person name="Sugano S."/>
            <person name="Sugiyama A."/>
            <person name="Sun R."/>
            <person name="Suzuki Y."/>
            <person name="Takenaka M."/>
            <person name="Takezawa D."/>
            <person name="Tomogane H."/>
            <person name="Tsuzuki M."/>
            <person name="Ueda T."/>
            <person name="Umeda M."/>
            <person name="Ward J.M."/>
            <person name="Watanabe Y."/>
            <person name="Yazaki K."/>
            <person name="Yokoyama R."/>
            <person name="Yoshitake Y."/>
            <person name="Yotsui I."/>
            <person name="Zachgo S."/>
            <person name="Schmutz J."/>
        </authorList>
    </citation>
    <scope>NUCLEOTIDE SEQUENCE [LARGE SCALE GENOMIC DNA]</scope>
    <source>
        <strain evidence="14">Tak-1</strain>
    </source>
</reference>
<evidence type="ECO:0000313" key="14">
    <source>
        <dbReference type="Proteomes" id="UP000244005"/>
    </source>
</evidence>
<evidence type="ECO:0000256" key="2">
    <source>
        <dbReference type="ARBA" id="ARBA00006012"/>
    </source>
</evidence>
<evidence type="ECO:0000256" key="10">
    <source>
        <dbReference type="SAM" id="MobiDB-lite"/>
    </source>
</evidence>
<dbReference type="Pfam" id="PF01061">
    <property type="entry name" value="ABC2_membrane"/>
    <property type="match status" value="2"/>
</dbReference>
<accession>A0A2R6WSJ4</accession>
<dbReference type="Pfam" id="PF08370">
    <property type="entry name" value="PDR_assoc"/>
    <property type="match status" value="1"/>
</dbReference>
<dbReference type="FunFam" id="3.40.50.300:FF:000179">
    <property type="entry name" value="ABC transporter G family member 34"/>
    <property type="match status" value="1"/>
</dbReference>